<dbReference type="SUPFAM" id="SSF52540">
    <property type="entry name" value="P-loop containing nucleoside triphosphate hydrolases"/>
    <property type="match status" value="1"/>
</dbReference>
<protein>
    <recommendedName>
        <fullName evidence="3">P-loop containing nucleoside triphosphate hydrolase protein</fullName>
    </recommendedName>
</protein>
<comment type="caution">
    <text evidence="1">The sequence shown here is derived from an EMBL/GenBank/DDBJ whole genome shotgun (WGS) entry which is preliminary data.</text>
</comment>
<reference evidence="1" key="1">
    <citation type="submission" date="2023-06" db="EMBL/GenBank/DDBJ databases">
        <title>Genome-scale phylogeny and comparative genomics of the fungal order Sordariales.</title>
        <authorList>
            <consortium name="Lawrence Berkeley National Laboratory"/>
            <person name="Hensen N."/>
            <person name="Bonometti L."/>
            <person name="Westerberg I."/>
            <person name="Brannstrom I.O."/>
            <person name="Guillou S."/>
            <person name="Cros-Aarteil S."/>
            <person name="Calhoun S."/>
            <person name="Haridas S."/>
            <person name="Kuo A."/>
            <person name="Mondo S."/>
            <person name="Pangilinan J."/>
            <person name="Riley R."/>
            <person name="Labutti K."/>
            <person name="Andreopoulos B."/>
            <person name="Lipzen A."/>
            <person name="Chen C."/>
            <person name="Yanf M."/>
            <person name="Daum C."/>
            <person name="Ng V."/>
            <person name="Clum A."/>
            <person name="Steindorff A."/>
            <person name="Ohm R."/>
            <person name="Martin F."/>
            <person name="Silar P."/>
            <person name="Natvig D."/>
            <person name="Lalanne C."/>
            <person name="Gautier V."/>
            <person name="Ament-Velasquez S.L."/>
            <person name="Kruys A."/>
            <person name="Hutchinson M.I."/>
            <person name="Powell A.J."/>
            <person name="Barry K."/>
            <person name="Miller A.N."/>
            <person name="Grigoriev I.V."/>
            <person name="Debuchy R."/>
            <person name="Gladieux P."/>
            <person name="Thoren M.H."/>
            <person name="Johannesson H."/>
        </authorList>
    </citation>
    <scope>NUCLEOTIDE SEQUENCE</scope>
    <source>
        <strain evidence="1">CBS 606.72</strain>
    </source>
</reference>
<sequence length="195" mass="22244">MDVLDRLQLPLSRSPGDPRPVVVMTWSGKSTLSKAIAERHPSFVRLSGDNILHAKHGLYGKDYPPEMYGKYLDEASAEVEARLTEILDAGRQDVVLDRSLYSREDREFFKRLIEGKGARWILVFFQAVSKDVSWKRLQHRRRVGIDADSAYEITREILDSYWRGFENPEGEGEVVVDVTDDFQGLEGGSNRELDA</sequence>
<evidence type="ECO:0008006" key="3">
    <source>
        <dbReference type="Google" id="ProtNLM"/>
    </source>
</evidence>
<dbReference type="Pfam" id="PF13671">
    <property type="entry name" value="AAA_33"/>
    <property type="match status" value="1"/>
</dbReference>
<accession>A0AA39WQB3</accession>
<dbReference type="Gene3D" id="3.40.50.300">
    <property type="entry name" value="P-loop containing nucleotide triphosphate hydrolases"/>
    <property type="match status" value="1"/>
</dbReference>
<evidence type="ECO:0000313" key="1">
    <source>
        <dbReference type="EMBL" id="KAK0619630.1"/>
    </source>
</evidence>
<dbReference type="Proteomes" id="UP001175000">
    <property type="component" value="Unassembled WGS sequence"/>
</dbReference>
<gene>
    <name evidence="1" type="ORF">B0T14DRAFT_566460</name>
</gene>
<dbReference type="InterPro" id="IPR027417">
    <property type="entry name" value="P-loop_NTPase"/>
</dbReference>
<dbReference type="AlphaFoldDB" id="A0AA39WQB3"/>
<keyword evidence="2" id="KW-1185">Reference proteome</keyword>
<name>A0AA39WQB3_9PEZI</name>
<evidence type="ECO:0000313" key="2">
    <source>
        <dbReference type="Proteomes" id="UP001175000"/>
    </source>
</evidence>
<organism evidence="1 2">
    <name type="scientific">Immersiella caudata</name>
    <dbReference type="NCBI Taxonomy" id="314043"/>
    <lineage>
        <taxon>Eukaryota</taxon>
        <taxon>Fungi</taxon>
        <taxon>Dikarya</taxon>
        <taxon>Ascomycota</taxon>
        <taxon>Pezizomycotina</taxon>
        <taxon>Sordariomycetes</taxon>
        <taxon>Sordariomycetidae</taxon>
        <taxon>Sordariales</taxon>
        <taxon>Lasiosphaeriaceae</taxon>
        <taxon>Immersiella</taxon>
    </lineage>
</organism>
<proteinExistence type="predicted"/>
<dbReference type="EMBL" id="JAULSU010000004">
    <property type="protein sequence ID" value="KAK0619630.1"/>
    <property type="molecule type" value="Genomic_DNA"/>
</dbReference>